<dbReference type="Pfam" id="PF00295">
    <property type="entry name" value="Glyco_hydro_28"/>
    <property type="match status" value="1"/>
</dbReference>
<evidence type="ECO:0000256" key="3">
    <source>
        <dbReference type="ARBA" id="ARBA00022512"/>
    </source>
</evidence>
<dbReference type="STRING" id="3818.A0A444YJ72"/>
<protein>
    <recommendedName>
        <fullName evidence="9">Pectate lyase superfamily protein domain-containing protein</fullName>
    </recommendedName>
</protein>
<evidence type="ECO:0000256" key="2">
    <source>
        <dbReference type="ARBA" id="ARBA00008834"/>
    </source>
</evidence>
<keyword evidence="5 6" id="KW-0326">Glycosidase</keyword>
<comment type="subcellular location">
    <subcellularLocation>
        <location evidence="1">Secreted</location>
        <location evidence="1">Cell wall</location>
    </subcellularLocation>
</comment>
<comment type="similarity">
    <text evidence="2 6">Belongs to the glycosyl hydrolase 28 family.</text>
</comment>
<dbReference type="InterPro" id="IPR000743">
    <property type="entry name" value="Glyco_hydro_28"/>
</dbReference>
<dbReference type="Proteomes" id="UP000289738">
    <property type="component" value="Chromosome B06"/>
</dbReference>
<evidence type="ECO:0000256" key="4">
    <source>
        <dbReference type="ARBA" id="ARBA00022801"/>
    </source>
</evidence>
<organism evidence="7 8">
    <name type="scientific">Arachis hypogaea</name>
    <name type="common">Peanut</name>
    <dbReference type="NCBI Taxonomy" id="3818"/>
    <lineage>
        <taxon>Eukaryota</taxon>
        <taxon>Viridiplantae</taxon>
        <taxon>Streptophyta</taxon>
        <taxon>Embryophyta</taxon>
        <taxon>Tracheophyta</taxon>
        <taxon>Spermatophyta</taxon>
        <taxon>Magnoliopsida</taxon>
        <taxon>eudicotyledons</taxon>
        <taxon>Gunneridae</taxon>
        <taxon>Pentapetalae</taxon>
        <taxon>rosids</taxon>
        <taxon>fabids</taxon>
        <taxon>Fabales</taxon>
        <taxon>Fabaceae</taxon>
        <taxon>Papilionoideae</taxon>
        <taxon>50 kb inversion clade</taxon>
        <taxon>dalbergioids sensu lato</taxon>
        <taxon>Dalbergieae</taxon>
        <taxon>Pterocarpus clade</taxon>
        <taxon>Arachis</taxon>
    </lineage>
</organism>
<evidence type="ECO:0000256" key="5">
    <source>
        <dbReference type="ARBA" id="ARBA00023295"/>
    </source>
</evidence>
<accession>A0A444YJ72</accession>
<keyword evidence="4 6" id="KW-0378">Hydrolase</keyword>
<keyword evidence="8" id="KW-1185">Reference proteome</keyword>
<dbReference type="PANTHER" id="PTHR31339">
    <property type="entry name" value="PECTIN LYASE-RELATED"/>
    <property type="match status" value="1"/>
</dbReference>
<gene>
    <name evidence="7" type="ORF">Ahy_B06g080799</name>
</gene>
<keyword evidence="3" id="KW-0964">Secreted</keyword>
<dbReference type="InterPro" id="IPR011050">
    <property type="entry name" value="Pectin_lyase_fold/virulence"/>
</dbReference>
<evidence type="ECO:0000313" key="8">
    <source>
        <dbReference type="Proteomes" id="UP000289738"/>
    </source>
</evidence>
<dbReference type="GO" id="GO:0004650">
    <property type="term" value="F:polygalacturonase activity"/>
    <property type="evidence" value="ECO:0007669"/>
    <property type="project" value="InterPro"/>
</dbReference>
<evidence type="ECO:0008006" key="9">
    <source>
        <dbReference type="Google" id="ProtNLM"/>
    </source>
</evidence>
<dbReference type="PANTHER" id="PTHR31339:SF9">
    <property type="entry name" value="PLASMIN AND FIBRONECTIN-BINDING PROTEIN A"/>
    <property type="match status" value="1"/>
</dbReference>
<dbReference type="InterPro" id="IPR006626">
    <property type="entry name" value="PbH1"/>
</dbReference>
<dbReference type="InterPro" id="IPR012334">
    <property type="entry name" value="Pectin_lyas_fold"/>
</dbReference>
<evidence type="ECO:0000256" key="1">
    <source>
        <dbReference type="ARBA" id="ARBA00004191"/>
    </source>
</evidence>
<evidence type="ECO:0000256" key="6">
    <source>
        <dbReference type="RuleBase" id="RU361169"/>
    </source>
</evidence>
<proteinExistence type="inferred from homology"/>
<comment type="caution">
    <text evidence="7">The sequence shown here is derived from an EMBL/GenBank/DDBJ whole genome shotgun (WGS) entry which is preliminary data.</text>
</comment>
<sequence length="560" mass="61569">MHAKVNYCCVKTTYYFVCVPSQETQDSFITGYTCNSRERVVFTVLELSASFLHSLKKRRQKKEGPTAYCFGGHSSILEFGGALQKGKVDLSHMRRTSTLVGVLLVLTLISCGPWRVWSSSLCKQTNLEVRPHSVSITEFGAVGDGVTLNTKAFQNAIFYLNSFADKGGAKLFVPAGRWLTGSFDLISHLTLWLDKDAVILGSTNPDDWPVVDPLPSYGRGRELPGGRHKSLIYGQDLTDVVITGNNGTIDGQGSIWWSLFRNKTLDYTRPHLVELMNSAGVLISNLTFLDSPFWNIHPVYCSQVTVKKVKILAPLDSPNTDGIDPDSSDNVCIEDCYISTGDDLIAIKSGWDEYGIAFGRPSTNIIINRLTGRTATSAGIAIGSEMSGGVSEVHAQDIRFFDSYSAIRIKTSPGRGGYVRNVFVSNMTLENVDIAIRFTGTYGDHPDDKFDPNALPLIEKITIKDVIGQNIKRAGLLEGIEGDNFVNICLSNIILNVSSSYSWNCSNVQGYSDFVSPEACKPLKERIFPEHSSDCYNLSNHLQSSNNQTRAGQISGDIQC</sequence>
<dbReference type="SMART" id="SM00710">
    <property type="entry name" value="PbH1"/>
    <property type="match status" value="5"/>
</dbReference>
<dbReference type="Gene3D" id="2.160.20.10">
    <property type="entry name" value="Single-stranded right-handed beta-helix, Pectin lyase-like"/>
    <property type="match status" value="1"/>
</dbReference>
<dbReference type="InterPro" id="IPR051801">
    <property type="entry name" value="GH28_Enzymes"/>
</dbReference>
<reference evidence="7 8" key="1">
    <citation type="submission" date="2019-01" db="EMBL/GenBank/DDBJ databases">
        <title>Sequencing of cultivated peanut Arachis hypogaea provides insights into genome evolution and oil improvement.</title>
        <authorList>
            <person name="Chen X."/>
        </authorList>
    </citation>
    <scope>NUCLEOTIDE SEQUENCE [LARGE SCALE GENOMIC DNA]</scope>
    <source>
        <strain evidence="8">cv. Fuhuasheng</strain>
        <tissue evidence="7">Leaves</tissue>
    </source>
</reference>
<dbReference type="AlphaFoldDB" id="A0A444YJ72"/>
<dbReference type="EMBL" id="SDMP01000016">
    <property type="protein sequence ID" value="RYR01937.1"/>
    <property type="molecule type" value="Genomic_DNA"/>
</dbReference>
<evidence type="ECO:0000313" key="7">
    <source>
        <dbReference type="EMBL" id="RYR01937.1"/>
    </source>
</evidence>
<keyword evidence="3" id="KW-0134">Cell wall</keyword>
<dbReference type="SUPFAM" id="SSF51126">
    <property type="entry name" value="Pectin lyase-like"/>
    <property type="match status" value="1"/>
</dbReference>
<name>A0A444YJ72_ARAHY</name>
<dbReference type="GO" id="GO:0005975">
    <property type="term" value="P:carbohydrate metabolic process"/>
    <property type="evidence" value="ECO:0007669"/>
    <property type="project" value="InterPro"/>
</dbReference>